<dbReference type="InterPro" id="IPR045864">
    <property type="entry name" value="aa-tRNA-synth_II/BPL/LPL"/>
</dbReference>
<evidence type="ECO:0000313" key="3">
    <source>
        <dbReference type="Proteomes" id="UP000194933"/>
    </source>
</evidence>
<accession>A0A242JXE8</accession>
<sequence length="277" mass="31414">MTPIVLDQKIYHKNDFTPFALTDILTEYAKKNQQIFLHFWQYDQTIILGMKDTRTPFLADGIQTIKQAGYIPMIRNSGGLGIVSDTGILNISLIFPQNEENKFSIDEAYEKMLALTRHAFPDALIEAHEIDDSYCPGTYDLSINNKKFAGIAQRRVKGGISVMMYLSVNGDQEKRGQMMRAFYQQALKDQFGKDGYPAVAPQSMATLEELLHLPLAISQVKHLFSEAFNSLFSASVSVDSQEWRTVHVSSEIWSAQIDRMAQRNSLKELAYDNTLQI</sequence>
<dbReference type="Proteomes" id="UP000194933">
    <property type="component" value="Unassembled WGS sequence"/>
</dbReference>
<comment type="caution">
    <text evidence="2">The sequence shown here is derived from an EMBL/GenBank/DDBJ whole genome shotgun (WGS) entry which is preliminary data.</text>
</comment>
<protein>
    <recommendedName>
        <fullName evidence="1">BPL/LPL catalytic domain-containing protein</fullName>
    </recommendedName>
</protein>
<dbReference type="GO" id="GO:0009249">
    <property type="term" value="P:protein lipoylation"/>
    <property type="evidence" value="ECO:0007669"/>
    <property type="project" value="UniProtKB-ARBA"/>
</dbReference>
<gene>
    <name evidence="2" type="ORF">A5844_001691</name>
</gene>
<dbReference type="InterPro" id="IPR004143">
    <property type="entry name" value="BPL_LPL_catalytic"/>
</dbReference>
<organism evidence="2 3">
    <name type="scientific">Candidatus Enterococcus wittei</name>
    <dbReference type="NCBI Taxonomy" id="1987383"/>
    <lineage>
        <taxon>Bacteria</taxon>
        <taxon>Bacillati</taxon>
        <taxon>Bacillota</taxon>
        <taxon>Bacilli</taxon>
        <taxon>Lactobacillales</taxon>
        <taxon>Enterococcaceae</taxon>
        <taxon>Enterococcus</taxon>
    </lineage>
</organism>
<proteinExistence type="predicted"/>
<dbReference type="CDD" id="cd16443">
    <property type="entry name" value="LplA"/>
    <property type="match status" value="1"/>
</dbReference>
<dbReference type="InterPro" id="IPR050664">
    <property type="entry name" value="Octanoyltrans_LipM/LipL"/>
</dbReference>
<dbReference type="RefSeq" id="WP_086284784.1">
    <property type="nucleotide sequence ID" value="NZ_NGMO01000003.1"/>
</dbReference>
<dbReference type="GO" id="GO:0016740">
    <property type="term" value="F:transferase activity"/>
    <property type="evidence" value="ECO:0007669"/>
    <property type="project" value="UniProtKB-ARBA"/>
</dbReference>
<dbReference type="SUPFAM" id="SSF55681">
    <property type="entry name" value="Class II aaRS and biotin synthetases"/>
    <property type="match status" value="1"/>
</dbReference>
<dbReference type="Gene3D" id="3.30.930.10">
    <property type="entry name" value="Bira Bifunctional Protein, Domain 2"/>
    <property type="match status" value="1"/>
</dbReference>
<dbReference type="PROSITE" id="PS51733">
    <property type="entry name" value="BPL_LPL_CATALYTIC"/>
    <property type="match status" value="1"/>
</dbReference>
<dbReference type="EMBL" id="NGMO01000003">
    <property type="protein sequence ID" value="OTP09994.1"/>
    <property type="molecule type" value="Genomic_DNA"/>
</dbReference>
<dbReference type="Pfam" id="PF21948">
    <property type="entry name" value="LplA-B_cat"/>
    <property type="match status" value="1"/>
</dbReference>
<dbReference type="PANTHER" id="PTHR43679:SF2">
    <property type="entry name" value="OCTANOYL-[GCVH]:PROTEIN N-OCTANOYLTRANSFERASE"/>
    <property type="match status" value="1"/>
</dbReference>
<feature type="domain" description="BPL/LPL catalytic" evidence="1">
    <location>
        <begin position="31"/>
        <end position="215"/>
    </location>
</feature>
<dbReference type="STRING" id="1987383.A5844_001691"/>
<dbReference type="PANTHER" id="PTHR43679">
    <property type="entry name" value="OCTANOYLTRANSFERASE LIPM-RELATED"/>
    <property type="match status" value="1"/>
</dbReference>
<keyword evidence="3" id="KW-1185">Reference proteome</keyword>
<evidence type="ECO:0000259" key="1">
    <source>
        <dbReference type="PROSITE" id="PS51733"/>
    </source>
</evidence>
<reference evidence="2 3" key="1">
    <citation type="submission" date="2017-05" db="EMBL/GenBank/DDBJ databases">
        <title>The Genome Sequence of Enterococcus sp. 10A9_DIV0425.</title>
        <authorList>
            <consortium name="The Broad Institute Genomics Platform"/>
            <consortium name="The Broad Institute Genomic Center for Infectious Diseases"/>
            <person name="Earl A."/>
            <person name="Manson A."/>
            <person name="Schwartman J."/>
            <person name="Gilmore M."/>
            <person name="Abouelleil A."/>
            <person name="Cao P."/>
            <person name="Chapman S."/>
            <person name="Cusick C."/>
            <person name="Shea T."/>
            <person name="Young S."/>
            <person name="Neafsey D."/>
            <person name="Nusbaum C."/>
            <person name="Birren B."/>
        </authorList>
    </citation>
    <scope>NUCLEOTIDE SEQUENCE [LARGE SCALE GENOMIC DNA]</scope>
    <source>
        <strain evidence="2 3">10A9_DIV0425</strain>
    </source>
</reference>
<name>A0A242JXE8_9ENTE</name>
<dbReference type="GO" id="GO:0140096">
    <property type="term" value="F:catalytic activity, acting on a protein"/>
    <property type="evidence" value="ECO:0007669"/>
    <property type="project" value="UniProtKB-ARBA"/>
</dbReference>
<dbReference type="AlphaFoldDB" id="A0A242JXE8"/>
<evidence type="ECO:0000313" key="2">
    <source>
        <dbReference type="EMBL" id="OTP09994.1"/>
    </source>
</evidence>